<dbReference type="SUPFAM" id="SSF52799">
    <property type="entry name" value="(Phosphotyrosine protein) phosphatases II"/>
    <property type="match status" value="1"/>
</dbReference>
<dbReference type="OrthoDB" id="9814896at2"/>
<dbReference type="EMBL" id="HG966617">
    <property type="protein sequence ID" value="CDO59226.1"/>
    <property type="molecule type" value="Genomic_DNA"/>
</dbReference>
<evidence type="ECO:0000313" key="2">
    <source>
        <dbReference type="EMBL" id="CDO59226.1"/>
    </source>
</evidence>
<evidence type="ECO:0000259" key="1">
    <source>
        <dbReference type="Pfam" id="PF22741"/>
    </source>
</evidence>
<gene>
    <name evidence="2" type="ORF">BN1012_Phect1012</name>
</gene>
<keyword evidence="3" id="KW-1185">Reference proteome</keyword>
<sequence length="224" mass="25778">MAIDRTADNLSTFGKRFRTYMDMIFVDHGFVRLLIAKASPITQRAWRSGQPWPYQVKQAKERGIKTILNLRGARNCGSYVLEREACEKYGITLIDMPLESRGAPQVDRLNRAREIFSTIEYPVLMHCKSGADRAGIGSALYQMLKEGQTVTEAKSQLSLRYGHVRQAKTGVLDAFLEEYEARNAREPIDFMTWVNTEYDREGLNGKFQHMKSMDILVDFILRRE</sequence>
<dbReference type="KEGG" id="pect:BN1012_Phect1012"/>
<organism evidence="2 3">
    <name type="scientific">Candidatus Phaeomarinibacter ectocarpi</name>
    <dbReference type="NCBI Taxonomy" id="1458461"/>
    <lineage>
        <taxon>Bacteria</taxon>
        <taxon>Pseudomonadati</taxon>
        <taxon>Pseudomonadota</taxon>
        <taxon>Alphaproteobacteria</taxon>
        <taxon>Hyphomicrobiales</taxon>
        <taxon>Parvibaculaceae</taxon>
        <taxon>Candidatus Phaeomarinibacter</taxon>
    </lineage>
</organism>
<protein>
    <recommendedName>
        <fullName evidence="1">DSP-PTPase phosphatase fused to NAD+ Kinase domain-containing protein</fullName>
    </recommendedName>
</protein>
<feature type="domain" description="DSP-PTPase phosphatase fused to NAD+ Kinase" evidence="1">
    <location>
        <begin position="44"/>
        <end position="160"/>
    </location>
</feature>
<dbReference type="RefSeq" id="WP_043949943.1">
    <property type="nucleotide sequence ID" value="NZ_HG966617.1"/>
</dbReference>
<accession>X5MMI2</accession>
<dbReference type="HOGENOM" id="CLU_086339_0_0_5"/>
<dbReference type="STRING" id="1458461.BN1012_Phect1012"/>
<proteinExistence type="predicted"/>
<dbReference type="Proteomes" id="UP000032160">
    <property type="component" value="Chromosome I"/>
</dbReference>
<dbReference type="Gene3D" id="3.90.190.10">
    <property type="entry name" value="Protein tyrosine phosphatase superfamily"/>
    <property type="match status" value="1"/>
</dbReference>
<dbReference type="PATRIC" id="fig|1458461.3.peg.1012"/>
<dbReference type="InterPro" id="IPR055214">
    <property type="entry name" value="PTP-NADK"/>
</dbReference>
<dbReference type="InterPro" id="IPR029021">
    <property type="entry name" value="Prot-tyrosine_phosphatase-like"/>
</dbReference>
<name>X5MMI2_9HYPH</name>
<dbReference type="Pfam" id="PF22741">
    <property type="entry name" value="PTP-NADK"/>
    <property type="match status" value="1"/>
</dbReference>
<dbReference type="AlphaFoldDB" id="X5MMI2"/>
<reference evidence="2 3" key="1">
    <citation type="journal article" date="2014" name="Front. Genet.">
        <title>Genome and metabolic network of "Candidatus Phaeomarinobacter ectocarpi" Ec32, a new candidate genus of Alphaproteobacteria frequently associated with brown algae.</title>
        <authorList>
            <person name="Dittami S.M."/>
            <person name="Barbeyron T."/>
            <person name="Boyen C."/>
            <person name="Cambefort J."/>
            <person name="Collet G."/>
            <person name="Delage L."/>
            <person name="Gobet A."/>
            <person name="Groisillier A."/>
            <person name="Leblanc C."/>
            <person name="Michel G."/>
            <person name="Scornet D."/>
            <person name="Siegel A."/>
            <person name="Tapia J.E."/>
            <person name="Tonon T."/>
        </authorList>
    </citation>
    <scope>NUCLEOTIDE SEQUENCE [LARGE SCALE GENOMIC DNA]</scope>
    <source>
        <strain evidence="2 3">Ec32</strain>
    </source>
</reference>
<evidence type="ECO:0000313" key="3">
    <source>
        <dbReference type="Proteomes" id="UP000032160"/>
    </source>
</evidence>